<name>A0A266NCH3_9PSED</name>
<reference evidence="2 3" key="1">
    <citation type="submission" date="2017-08" db="EMBL/GenBank/DDBJ databases">
        <title>Genomic and metabolic characterisation of spoilage-associated Pseudomonas species.</title>
        <authorList>
            <person name="Stanborough T."/>
            <person name="Fegan N."/>
            <person name="Powell S.M."/>
            <person name="Singh T."/>
            <person name="Tamplin M.L."/>
            <person name="Chandry P.S."/>
        </authorList>
    </citation>
    <scope>NUCLEOTIDE SEQUENCE [LARGE SCALE GENOMIC DNA]</scope>
    <source>
        <strain evidence="2 3">L1802</strain>
    </source>
</reference>
<organism evidence="2 3">
    <name type="scientific">Pseudomonas lundensis</name>
    <dbReference type="NCBI Taxonomy" id="86185"/>
    <lineage>
        <taxon>Bacteria</taxon>
        <taxon>Pseudomonadati</taxon>
        <taxon>Pseudomonadota</taxon>
        <taxon>Gammaproteobacteria</taxon>
        <taxon>Pseudomonadales</taxon>
        <taxon>Pseudomonadaceae</taxon>
        <taxon>Pseudomonas</taxon>
    </lineage>
</organism>
<protein>
    <recommendedName>
        <fullName evidence="1">DUF4123 domain-containing protein</fullName>
    </recommendedName>
</protein>
<dbReference type="AlphaFoldDB" id="A0A266NCH3"/>
<sequence>MILTAKDWLHYLMDEARTTGIQHLDLLLNGAVLPDLLLLPLLKQAPEPEFAWLFEHTPEQALAHQGPALVRITLGNQAQYAAAVDLLTAVHAHFGVLALISRWPFDKLTAHLRGATQATWNKGTHSGVLRYYDTRLFRPFCEQLDPEQLKPFHGPVCRWHWIDHDGKKASLSGLDINPRGHNGLTCLTLSNAQIEHLHAVSAALQWIKNNDCTPPHYGFTSHESLIRCLTGIHLDLSRQQLEKPQHETFIVSALSELRPLSLSDNEATS</sequence>
<proteinExistence type="predicted"/>
<gene>
    <name evidence="2" type="ORF">CJF39_06375</name>
</gene>
<evidence type="ECO:0000313" key="2">
    <source>
        <dbReference type="EMBL" id="OZY60214.1"/>
    </source>
</evidence>
<comment type="caution">
    <text evidence="2">The sequence shown here is derived from an EMBL/GenBank/DDBJ whole genome shotgun (WGS) entry which is preliminary data.</text>
</comment>
<accession>A0A266NCH3</accession>
<dbReference type="EMBL" id="NQKI01000007">
    <property type="protein sequence ID" value="OZY60214.1"/>
    <property type="molecule type" value="Genomic_DNA"/>
</dbReference>
<evidence type="ECO:0000259" key="1">
    <source>
        <dbReference type="Pfam" id="PF13503"/>
    </source>
</evidence>
<feature type="domain" description="DUF4123" evidence="1">
    <location>
        <begin position="26"/>
        <end position="149"/>
    </location>
</feature>
<dbReference type="RefSeq" id="WP_094992648.1">
    <property type="nucleotide sequence ID" value="NZ_NQKI01000007.1"/>
</dbReference>
<dbReference type="Pfam" id="PF13503">
    <property type="entry name" value="DUF4123"/>
    <property type="match status" value="1"/>
</dbReference>
<dbReference type="Proteomes" id="UP000215788">
    <property type="component" value="Unassembled WGS sequence"/>
</dbReference>
<dbReference type="OrthoDB" id="6981030at2"/>
<dbReference type="InterPro" id="IPR025391">
    <property type="entry name" value="DUF4123"/>
</dbReference>
<evidence type="ECO:0000313" key="3">
    <source>
        <dbReference type="Proteomes" id="UP000215788"/>
    </source>
</evidence>